<sequence>MDMQFIAITLGDPAGIGPEIVVKSLSDPKVYEVCQPLVIGDKSVIKQALTICQLNADIHVVEKPQAGKYQRGTIDLIECDSFGLIR</sequence>
<dbReference type="Proteomes" id="UP000076962">
    <property type="component" value="Unassembled WGS sequence"/>
</dbReference>
<evidence type="ECO:0000313" key="4">
    <source>
        <dbReference type="EMBL" id="OAD19570.1"/>
    </source>
</evidence>
<evidence type="ECO:0000256" key="2">
    <source>
        <dbReference type="ARBA" id="ARBA00023002"/>
    </source>
</evidence>
<dbReference type="GO" id="GO:0046872">
    <property type="term" value="F:metal ion binding"/>
    <property type="evidence" value="ECO:0007669"/>
    <property type="project" value="UniProtKB-KW"/>
</dbReference>
<organism evidence="4 5">
    <name type="scientific">Candidatus Thiomargarita nelsonii</name>
    <dbReference type="NCBI Taxonomy" id="1003181"/>
    <lineage>
        <taxon>Bacteria</taxon>
        <taxon>Pseudomonadati</taxon>
        <taxon>Pseudomonadota</taxon>
        <taxon>Gammaproteobacteria</taxon>
        <taxon>Thiotrichales</taxon>
        <taxon>Thiotrichaceae</taxon>
        <taxon>Thiomargarita</taxon>
    </lineage>
</organism>
<proteinExistence type="predicted"/>
<keyword evidence="2" id="KW-0560">Oxidoreductase</keyword>
<evidence type="ECO:0000256" key="1">
    <source>
        <dbReference type="ARBA" id="ARBA00022723"/>
    </source>
</evidence>
<dbReference type="SUPFAM" id="SSF53659">
    <property type="entry name" value="Isocitrate/Isopropylmalate dehydrogenase-like"/>
    <property type="match status" value="1"/>
</dbReference>
<dbReference type="GO" id="GO:0016491">
    <property type="term" value="F:oxidoreductase activity"/>
    <property type="evidence" value="ECO:0007669"/>
    <property type="project" value="UniProtKB-KW"/>
</dbReference>
<comment type="caution">
    <text evidence="4">The sequence shown here is derived from an EMBL/GenBank/DDBJ whole genome shotgun (WGS) entry which is preliminary data.</text>
</comment>
<evidence type="ECO:0000256" key="3">
    <source>
        <dbReference type="ARBA" id="ARBA00023027"/>
    </source>
</evidence>
<name>A0A176RUY8_9GAMM</name>
<dbReference type="PATRIC" id="fig|1003181.4.peg.6315"/>
<dbReference type="PANTHER" id="PTHR30004">
    <property type="entry name" value="4-HYDROXYTHREONINE-4-PHOSPHATE DEHYDROGENASE"/>
    <property type="match status" value="1"/>
</dbReference>
<dbReference type="Gene3D" id="3.40.718.10">
    <property type="entry name" value="Isopropylmalate Dehydrogenase"/>
    <property type="match status" value="1"/>
</dbReference>
<accession>A0A176RUY8</accession>
<dbReference type="EMBL" id="LUTY01002746">
    <property type="protein sequence ID" value="OAD19570.1"/>
    <property type="molecule type" value="Genomic_DNA"/>
</dbReference>
<protein>
    <submittedName>
        <fullName evidence="4">4-hydroxythreonine-4-phosphate dehydrogenase</fullName>
    </submittedName>
</protein>
<reference evidence="4 5" key="1">
    <citation type="submission" date="2016-05" db="EMBL/GenBank/DDBJ databases">
        <title>Single-cell genome of chain-forming Candidatus Thiomargarita nelsonii and comparison to other large sulfur-oxidizing bacteria.</title>
        <authorList>
            <person name="Winkel M."/>
            <person name="Salman V."/>
            <person name="Woyke T."/>
            <person name="Schulz-Vogt H."/>
            <person name="Richter M."/>
            <person name="Flood B."/>
            <person name="Bailey J."/>
            <person name="Amann R."/>
            <person name="Mussmann M."/>
        </authorList>
    </citation>
    <scope>NUCLEOTIDE SEQUENCE [LARGE SCALE GENOMIC DNA]</scope>
    <source>
        <strain evidence="4 5">THI036</strain>
    </source>
</reference>
<keyword evidence="1" id="KW-0479">Metal-binding</keyword>
<gene>
    <name evidence="4" type="ORF">THIOM_004781</name>
</gene>
<dbReference type="AlphaFoldDB" id="A0A176RUY8"/>
<dbReference type="InterPro" id="IPR005255">
    <property type="entry name" value="PdxA_fam"/>
</dbReference>
<dbReference type="GO" id="GO:0051287">
    <property type="term" value="F:NAD binding"/>
    <property type="evidence" value="ECO:0007669"/>
    <property type="project" value="InterPro"/>
</dbReference>
<keyword evidence="3" id="KW-0520">NAD</keyword>
<evidence type="ECO:0000313" key="5">
    <source>
        <dbReference type="Proteomes" id="UP000076962"/>
    </source>
</evidence>
<dbReference type="PANTHER" id="PTHR30004:SF6">
    <property type="entry name" value="D-THREONATE 4-PHOSPHATE DEHYDROGENASE"/>
    <property type="match status" value="1"/>
</dbReference>
<keyword evidence="5" id="KW-1185">Reference proteome</keyword>